<dbReference type="KEGG" id="bgt:106052996"/>
<dbReference type="VEuPathDB" id="VectorBase:BGLB025180"/>
<proteinExistence type="predicted"/>
<evidence type="ECO:0000256" key="1">
    <source>
        <dbReference type="SAM" id="MobiDB-lite"/>
    </source>
</evidence>
<feature type="region of interest" description="Disordered" evidence="1">
    <location>
        <begin position="129"/>
        <end position="158"/>
    </location>
</feature>
<dbReference type="OrthoDB" id="10071093at2759"/>
<name>A0A2C9KZC5_BIOGL</name>
<dbReference type="RefSeq" id="XP_013063926.2">
    <property type="nucleotide sequence ID" value="XM_013208472.2"/>
</dbReference>
<dbReference type="VEuPathDB" id="VectorBase:BGLAX_028614"/>
<dbReference type="GO" id="GO:0006360">
    <property type="term" value="P:transcription by RNA polymerase I"/>
    <property type="evidence" value="ECO:0007669"/>
    <property type="project" value="InterPro"/>
</dbReference>
<sequence length="236" mass="27101">MSVSYKLPENFKEIEPGNIKINEDDEVYLLRVPKGYDISKINGMEFIPNQITEIEEKEEQNKLISVYELSSFAQQPQDILPIIKNKDKVTLGPQINGILNVSKSYKLPPSTLLSELDSTQNKHVTMPEGLRPRFVPFGSGTPHKVIKSRKKKRKRSSIAPTYLEESLVDSSGDHKRKKVKLQNTFVELSIKKEQVKIEESSLNNNSLTLDNSHDTEDTHIHKKKKKKKKIKTEEMF</sequence>
<evidence type="ECO:0000313" key="2">
    <source>
        <dbReference type="EnsemblMetazoa" id="BGLB025180-PA"/>
    </source>
</evidence>
<dbReference type="Pfam" id="PF08208">
    <property type="entry name" value="RNA_polI_A34"/>
    <property type="match status" value="1"/>
</dbReference>
<dbReference type="Gene3D" id="6.20.250.70">
    <property type="match status" value="1"/>
</dbReference>
<feature type="compositionally biased region" description="Basic residues" evidence="1">
    <location>
        <begin position="144"/>
        <end position="156"/>
    </location>
</feature>
<feature type="compositionally biased region" description="Basic residues" evidence="1">
    <location>
        <begin position="220"/>
        <end position="230"/>
    </location>
</feature>
<dbReference type="Proteomes" id="UP000076420">
    <property type="component" value="Unassembled WGS sequence"/>
</dbReference>
<dbReference type="InterPro" id="IPR013240">
    <property type="entry name" value="DNA-dir_RNA_pol1_su_RPA34"/>
</dbReference>
<evidence type="ECO:0000313" key="3">
    <source>
        <dbReference type="Proteomes" id="UP000076420"/>
    </source>
</evidence>
<reference evidence="2" key="1">
    <citation type="submission" date="2020-05" db="UniProtKB">
        <authorList>
            <consortium name="EnsemblMetazoa"/>
        </authorList>
    </citation>
    <scope>IDENTIFICATION</scope>
    <source>
        <strain evidence="2">BB02</strain>
    </source>
</reference>
<protein>
    <submittedName>
        <fullName evidence="2">Uncharacterized protein</fullName>
    </submittedName>
</protein>
<gene>
    <name evidence="2" type="primary">106052996</name>
</gene>
<dbReference type="AlphaFoldDB" id="A0A2C9KZC5"/>
<dbReference type="STRING" id="6526.A0A2C9KZC5"/>
<feature type="compositionally biased region" description="Low complexity" evidence="1">
    <location>
        <begin position="200"/>
        <end position="210"/>
    </location>
</feature>
<dbReference type="EnsemblMetazoa" id="BGLB025180-RA">
    <property type="protein sequence ID" value="BGLB025180-PA"/>
    <property type="gene ID" value="BGLB025180"/>
</dbReference>
<organism evidence="2 3">
    <name type="scientific">Biomphalaria glabrata</name>
    <name type="common">Bloodfluke planorb</name>
    <name type="synonym">Freshwater snail</name>
    <dbReference type="NCBI Taxonomy" id="6526"/>
    <lineage>
        <taxon>Eukaryota</taxon>
        <taxon>Metazoa</taxon>
        <taxon>Spiralia</taxon>
        <taxon>Lophotrochozoa</taxon>
        <taxon>Mollusca</taxon>
        <taxon>Gastropoda</taxon>
        <taxon>Heterobranchia</taxon>
        <taxon>Euthyneura</taxon>
        <taxon>Panpulmonata</taxon>
        <taxon>Hygrophila</taxon>
        <taxon>Lymnaeoidea</taxon>
        <taxon>Planorbidae</taxon>
        <taxon>Biomphalaria</taxon>
    </lineage>
</organism>
<accession>A0A2C9KZC5</accession>
<feature type="region of interest" description="Disordered" evidence="1">
    <location>
        <begin position="198"/>
        <end position="236"/>
    </location>
</feature>